<sequence>MIVASRERYLPVVVNTLVLRKDNWYFYLHRDVYDQAVVLNDRYDETFDDLVGLVGSKHGNEETVRWFYEQAPRPLHILAPFIHLIDGKIERDMELVCGALHVITAMIHIRQFILKPLEIRKSVSFSLTIKEEYELAWERFFVSSIPYDQRGALIQGVGDTVAQPASRASLTDTIALFPEQTDRLEPLNRASAPRVVSTNDERTATRNLLLK</sequence>
<organism evidence="1 2">
    <name type="scientific">Cohnella cellulosilytica</name>
    <dbReference type="NCBI Taxonomy" id="986710"/>
    <lineage>
        <taxon>Bacteria</taxon>
        <taxon>Bacillati</taxon>
        <taxon>Bacillota</taxon>
        <taxon>Bacilli</taxon>
        <taxon>Bacillales</taxon>
        <taxon>Paenibacillaceae</taxon>
        <taxon>Cohnella</taxon>
    </lineage>
</organism>
<evidence type="ECO:0000313" key="1">
    <source>
        <dbReference type="EMBL" id="MFC7147253.1"/>
    </source>
</evidence>
<reference evidence="2" key="1">
    <citation type="journal article" date="2019" name="Int. J. Syst. Evol. Microbiol.">
        <title>The Global Catalogue of Microorganisms (GCM) 10K type strain sequencing project: providing services to taxonomists for standard genome sequencing and annotation.</title>
        <authorList>
            <consortium name="The Broad Institute Genomics Platform"/>
            <consortium name="The Broad Institute Genome Sequencing Center for Infectious Disease"/>
            <person name="Wu L."/>
            <person name="Ma J."/>
        </authorList>
    </citation>
    <scope>NUCLEOTIDE SEQUENCE [LARGE SCALE GENOMIC DNA]</scope>
    <source>
        <strain evidence="2">KCTC 12907</strain>
    </source>
</reference>
<gene>
    <name evidence="1" type="ORF">ACFQMJ_01790</name>
</gene>
<protein>
    <submittedName>
        <fullName evidence="1">Uncharacterized protein</fullName>
    </submittedName>
</protein>
<accession>A0ABW2F5X4</accession>
<dbReference type="RefSeq" id="WP_378050534.1">
    <property type="nucleotide sequence ID" value="NZ_JBHMDN010000028.1"/>
</dbReference>
<evidence type="ECO:0000313" key="2">
    <source>
        <dbReference type="Proteomes" id="UP001596378"/>
    </source>
</evidence>
<keyword evidence="2" id="KW-1185">Reference proteome</keyword>
<dbReference type="EMBL" id="JBHTAI010000001">
    <property type="protein sequence ID" value="MFC7147253.1"/>
    <property type="molecule type" value="Genomic_DNA"/>
</dbReference>
<proteinExistence type="predicted"/>
<dbReference type="Proteomes" id="UP001596378">
    <property type="component" value="Unassembled WGS sequence"/>
</dbReference>
<name>A0ABW2F5X4_9BACL</name>
<comment type="caution">
    <text evidence="1">The sequence shown here is derived from an EMBL/GenBank/DDBJ whole genome shotgun (WGS) entry which is preliminary data.</text>
</comment>